<proteinExistence type="predicted"/>
<dbReference type="STRING" id="1338011.BD94_1591"/>
<name>A0A077ECV4_9FLAO</name>
<dbReference type="HOGENOM" id="CLU_768827_0_0_10"/>
<sequence length="357" mass="42373">MMIYNVKPGQNLAEICDEIHLENPDYLRDFHNKNCPLTEYIEGDIINTARLSIPTARQIKEINKKIRDNHESFYDFPLNGQFPFAFDLWGGTYHITRTEYLNEEIINNYEQKIQLNFEFAKDNCFYFQFNASDFKKNAEVSDNKISTLAKMCMKAIYPTRLVVTSNGKIQNIELTKEPSQIFAELDSIKNFFPDQYSSDYIEKMKDSVKNPKTISEKFKNTLLNTFMFGTFYKTKFGNWTNSNAYFDFHPWFFDAKPIRLEFQNTLLPKESLDDEWIKIRQKGISSDNRSLEDLHLKDSEYDKTKITEKSIDCEHFAEYIFSREKHSLHKIEARFQCFSSENTERADFLLERITDRY</sequence>
<reference evidence="1" key="1">
    <citation type="journal article" date="2013" name="Lancet">
        <title>First case of E anophelis outbreak in an intensive-care unit.</title>
        <authorList>
            <person name="Teo J."/>
            <person name="Tan S.Y."/>
            <person name="Tay M."/>
            <person name="Ding Y."/>
            <person name="Kjelleberg S."/>
            <person name="Givskov M."/>
            <person name="Lin R.T."/>
            <person name="Yang L."/>
        </authorList>
    </citation>
    <scope>NUCLEOTIDE SEQUENCE [LARGE SCALE GENOMIC DNA]</scope>
    <source>
        <strain evidence="1">NUHP1</strain>
    </source>
</reference>
<gene>
    <name evidence="1" type="ORF">BD94_1591</name>
</gene>
<dbReference type="RefSeq" id="WP_024564985.1">
    <property type="nucleotide sequence ID" value="NZ_CP007547.1"/>
</dbReference>
<protein>
    <recommendedName>
        <fullName evidence="3">LysM domain-containing protein</fullName>
    </recommendedName>
</protein>
<dbReference type="eggNOG" id="COG1388">
    <property type="taxonomic scope" value="Bacteria"/>
</dbReference>
<dbReference type="KEGG" id="eao:BD94_1591"/>
<evidence type="ECO:0000313" key="2">
    <source>
        <dbReference type="Proteomes" id="UP000028933"/>
    </source>
</evidence>
<accession>A0A077ECV4</accession>
<dbReference type="AlphaFoldDB" id="A0A077ECV4"/>
<dbReference type="EMBL" id="CP007547">
    <property type="protein sequence ID" value="AIL45366.1"/>
    <property type="molecule type" value="Genomic_DNA"/>
</dbReference>
<organism evidence="1 2">
    <name type="scientific">Elizabethkingia anophelis NUHP1</name>
    <dbReference type="NCBI Taxonomy" id="1338011"/>
    <lineage>
        <taxon>Bacteria</taxon>
        <taxon>Pseudomonadati</taxon>
        <taxon>Bacteroidota</taxon>
        <taxon>Flavobacteriia</taxon>
        <taxon>Flavobacteriales</taxon>
        <taxon>Weeksellaceae</taxon>
        <taxon>Elizabethkingia</taxon>
    </lineage>
</organism>
<evidence type="ECO:0000313" key="1">
    <source>
        <dbReference type="EMBL" id="AIL45366.1"/>
    </source>
</evidence>
<evidence type="ECO:0008006" key="3">
    <source>
        <dbReference type="Google" id="ProtNLM"/>
    </source>
</evidence>
<reference evidence="1" key="2">
    <citation type="journal article" date="2015" name="Genome Biol. Evol.">
        <title>Complete Genome Sequence and Transcriptomic Analysis of the Novel Pathogen Elizabethkingia anophelis in Response to Oxidative Stress.</title>
        <authorList>
            <person name="Li Y."/>
            <person name="Liu Y."/>
            <person name="Chew S.C."/>
            <person name="Tay M."/>
            <person name="Salido M.M."/>
            <person name="Teo J."/>
            <person name="Lauro F.M."/>
            <person name="Givskov M."/>
            <person name="Yang L."/>
        </authorList>
    </citation>
    <scope>NUCLEOTIDE SEQUENCE</scope>
    <source>
        <strain evidence="1">NUHP1</strain>
    </source>
</reference>
<dbReference type="Proteomes" id="UP000028933">
    <property type="component" value="Chromosome"/>
</dbReference>